<dbReference type="GO" id="GO:0015833">
    <property type="term" value="P:peptide transport"/>
    <property type="evidence" value="ECO:0007669"/>
    <property type="project" value="TreeGrafter"/>
</dbReference>
<name>A0A1H1SEC1_9ACTN</name>
<dbReference type="AlphaFoldDB" id="A0A1H1SEC1"/>
<feature type="signal peptide" evidence="2">
    <location>
        <begin position="1"/>
        <end position="19"/>
    </location>
</feature>
<dbReference type="OrthoDB" id="3720945at2"/>
<feature type="region of interest" description="Disordered" evidence="1">
    <location>
        <begin position="29"/>
        <end position="72"/>
    </location>
</feature>
<dbReference type="EMBL" id="LT629772">
    <property type="protein sequence ID" value="SDS46261.1"/>
    <property type="molecule type" value="Genomic_DNA"/>
</dbReference>
<dbReference type="InterPro" id="IPR039424">
    <property type="entry name" value="SBP_5"/>
</dbReference>
<dbReference type="GO" id="GO:1904680">
    <property type="term" value="F:peptide transmembrane transporter activity"/>
    <property type="evidence" value="ECO:0007669"/>
    <property type="project" value="TreeGrafter"/>
</dbReference>
<dbReference type="Pfam" id="PF00496">
    <property type="entry name" value="SBP_bac_5"/>
    <property type="match status" value="1"/>
</dbReference>
<accession>A0A1H1SEC1</accession>
<evidence type="ECO:0000256" key="2">
    <source>
        <dbReference type="SAM" id="SignalP"/>
    </source>
</evidence>
<evidence type="ECO:0000259" key="3">
    <source>
        <dbReference type="Pfam" id="PF00496"/>
    </source>
</evidence>
<dbReference type="InterPro" id="IPR000914">
    <property type="entry name" value="SBP_5_dom"/>
</dbReference>
<dbReference type="Gene3D" id="3.10.105.10">
    <property type="entry name" value="Dipeptide-binding Protein, Domain 3"/>
    <property type="match status" value="1"/>
</dbReference>
<feature type="chain" id="PRO_5038860771" evidence="2">
    <location>
        <begin position="20"/>
        <end position="704"/>
    </location>
</feature>
<dbReference type="PROSITE" id="PS51318">
    <property type="entry name" value="TAT"/>
    <property type="match status" value="1"/>
</dbReference>
<sequence>MNRSRVTRRGFLYGSAVLAGGAALQACTGSTDSTSGSGASSSSAAKGSATKPIAAPGKYQQSPTLDGKGLSPVAERLPDNPYVIPHKWVKAGKYGGKLNMNVLSTQGATSADSDREFFYGHSPLRYLNDGQDIGPGLVESWESNDDASEWTFHFRKGLRWSDGKPWTTDNIMFWWDDLVLPQKMAQTPPDEARSGKGTLATFDAVDDFTLKLKFDAPAPLTADRLATWVNGNIGKNGAAWMMPSHYLKQFHPKYNKKVPDDWDTVGGLMESKADWHRNPDCPTMIGFRCKSFDSNKGVVLERNPYYWCVMPNGDQLPYLDEIQFTVVTDAEAGKLQLQQGSVDYCHGAFNQISLNDVEGLRKSAAKAETEVILWDSGSGTGSMLFFNYDYYDDDIRKIIREPKFRQAVSHAFNREALRKALYFNTGEATTGTMSPKASEYRTGAEGKKIYNQWRDSYVEYNPDKAKKLLDEIGLKAGSDGIRTLPNGKPLKLRLDYQADESAEHLTKDKQLVSDLKAVGLKMPMNPVPPQSFGDEWSAGKLMTHSNWEASDGSNHLVYPPWLVPIESARWAPLQGRWYSLLGTKTNATESNLAPWKRHPPRMEPEADGPIKKLWDLYDQSKIEPDETKRTQLVWEMIKIHITDGPFFMGCVANFPQVVVVKKALRNVPRRNNLALNGYVNTWAHPVPAVYDPECYYWEDPDQHT</sequence>
<keyword evidence="2" id="KW-0732">Signal</keyword>
<dbReference type="PANTHER" id="PTHR30290:SF62">
    <property type="entry name" value="OLIGOPEPTIDE ABC TRANSPORTER, PERIPLASMIC OLIGOPEPTIDE-BINDING PROTEIN"/>
    <property type="match status" value="1"/>
</dbReference>
<evidence type="ECO:0000256" key="1">
    <source>
        <dbReference type="SAM" id="MobiDB-lite"/>
    </source>
</evidence>
<dbReference type="STRING" id="630515.SAMN04489812_1982"/>
<keyword evidence="5" id="KW-1185">Reference proteome</keyword>
<reference evidence="4 5" key="1">
    <citation type="submission" date="2016-10" db="EMBL/GenBank/DDBJ databases">
        <authorList>
            <person name="de Groot N.N."/>
        </authorList>
    </citation>
    <scope>NUCLEOTIDE SEQUENCE [LARGE SCALE GENOMIC DNA]</scope>
    <source>
        <strain evidence="4 5">DSM 21800</strain>
    </source>
</reference>
<dbReference type="Proteomes" id="UP000199103">
    <property type="component" value="Chromosome I"/>
</dbReference>
<organism evidence="4 5">
    <name type="scientific">Microlunatus soli</name>
    <dbReference type="NCBI Taxonomy" id="630515"/>
    <lineage>
        <taxon>Bacteria</taxon>
        <taxon>Bacillati</taxon>
        <taxon>Actinomycetota</taxon>
        <taxon>Actinomycetes</taxon>
        <taxon>Propionibacteriales</taxon>
        <taxon>Propionibacteriaceae</taxon>
        <taxon>Microlunatus</taxon>
    </lineage>
</organism>
<dbReference type="PANTHER" id="PTHR30290">
    <property type="entry name" value="PERIPLASMIC BINDING COMPONENT OF ABC TRANSPORTER"/>
    <property type="match status" value="1"/>
</dbReference>
<gene>
    <name evidence="4" type="ORF">SAMN04489812_1982</name>
</gene>
<dbReference type="InterPro" id="IPR006311">
    <property type="entry name" value="TAT_signal"/>
</dbReference>
<feature type="domain" description="Solute-binding protein family 5" evidence="3">
    <location>
        <begin position="133"/>
        <end position="547"/>
    </location>
</feature>
<feature type="compositionally biased region" description="Low complexity" evidence="1">
    <location>
        <begin position="29"/>
        <end position="50"/>
    </location>
</feature>
<protein>
    <submittedName>
        <fullName evidence="4">Peptide/nickel transport system substrate-binding protein</fullName>
    </submittedName>
</protein>
<dbReference type="RefSeq" id="WP_091523730.1">
    <property type="nucleotide sequence ID" value="NZ_LT629772.1"/>
</dbReference>
<evidence type="ECO:0000313" key="4">
    <source>
        <dbReference type="EMBL" id="SDS46261.1"/>
    </source>
</evidence>
<dbReference type="Gene3D" id="3.40.190.10">
    <property type="entry name" value="Periplasmic binding protein-like II"/>
    <property type="match status" value="1"/>
</dbReference>
<evidence type="ECO:0000313" key="5">
    <source>
        <dbReference type="Proteomes" id="UP000199103"/>
    </source>
</evidence>
<dbReference type="CDD" id="cd08500">
    <property type="entry name" value="PBP2_NikA_DppA_OppA_like_4"/>
    <property type="match status" value="1"/>
</dbReference>
<dbReference type="PROSITE" id="PS51257">
    <property type="entry name" value="PROKAR_LIPOPROTEIN"/>
    <property type="match status" value="1"/>
</dbReference>
<dbReference type="SUPFAM" id="SSF53850">
    <property type="entry name" value="Periplasmic binding protein-like II"/>
    <property type="match status" value="1"/>
</dbReference>
<proteinExistence type="predicted"/>